<reference evidence="10" key="3">
    <citation type="submission" date="2025-09" db="UniProtKB">
        <authorList>
            <consortium name="Ensembl"/>
        </authorList>
    </citation>
    <scope>IDENTIFICATION</scope>
</reference>
<keyword evidence="8 9" id="KW-0472">Membrane</keyword>
<dbReference type="AlphaFoldDB" id="A0A3P9C2E3"/>
<name>A0A3P9C2E3_9CICH</name>
<evidence type="ECO:0000256" key="1">
    <source>
        <dbReference type="ARBA" id="ARBA00003220"/>
    </source>
</evidence>
<sequence>MAPKGKVGTKGKKQIYEENEATLKFYTRVILGANAIYAAVNFLVFYSSSTFWTWLLLVFALAVYVGSYRSMAAMAKPAFADDGSLLDGGIDLNMEQGMAEHLKDVILLTAIVQVLSTISSYFWYLWLLVRAFVVPTSFHFVFHTRHNLSLSCVCVPGPGPCPLLAVGKLPGPLVYGRKPVGAGGGEREEAEKTRAQADETILMLQSRRSSIFIRRI</sequence>
<feature type="transmembrane region" description="Helical" evidence="9">
    <location>
        <begin position="105"/>
        <end position="126"/>
    </location>
</feature>
<dbReference type="PANTHER" id="PTHR13505">
    <property type="entry name" value="TRANSMEMBRANE PROTEIN 208"/>
    <property type="match status" value="1"/>
</dbReference>
<feature type="transmembrane region" description="Helical" evidence="9">
    <location>
        <begin position="25"/>
        <end position="45"/>
    </location>
</feature>
<dbReference type="InterPro" id="IPR008506">
    <property type="entry name" value="SND2/TMEM208"/>
</dbReference>
<evidence type="ECO:0000256" key="4">
    <source>
        <dbReference type="ARBA" id="ARBA00015033"/>
    </source>
</evidence>
<organism evidence="10 11">
    <name type="scientific">Maylandia zebra</name>
    <name type="common">zebra mbuna</name>
    <dbReference type="NCBI Taxonomy" id="106582"/>
    <lineage>
        <taxon>Eukaryota</taxon>
        <taxon>Metazoa</taxon>
        <taxon>Chordata</taxon>
        <taxon>Craniata</taxon>
        <taxon>Vertebrata</taxon>
        <taxon>Euteleostomi</taxon>
        <taxon>Actinopterygii</taxon>
        <taxon>Neopterygii</taxon>
        <taxon>Teleostei</taxon>
        <taxon>Neoteleostei</taxon>
        <taxon>Acanthomorphata</taxon>
        <taxon>Ovalentaria</taxon>
        <taxon>Cichlomorphae</taxon>
        <taxon>Cichliformes</taxon>
        <taxon>Cichlidae</taxon>
        <taxon>African cichlids</taxon>
        <taxon>Pseudocrenilabrinae</taxon>
        <taxon>Haplochromini</taxon>
        <taxon>Maylandia</taxon>
        <taxon>Maylandia zebra complex</taxon>
    </lineage>
</organism>
<protein>
    <recommendedName>
        <fullName evidence="4">Transmembrane protein 208</fullName>
    </recommendedName>
</protein>
<dbReference type="GO" id="GO:0005789">
    <property type="term" value="C:endoplasmic reticulum membrane"/>
    <property type="evidence" value="ECO:0007669"/>
    <property type="project" value="UniProtKB-SubCell"/>
</dbReference>
<comment type="subcellular location">
    <subcellularLocation>
        <location evidence="2">Endoplasmic reticulum membrane</location>
        <topology evidence="2">Multi-pass membrane protein</topology>
    </subcellularLocation>
</comment>
<accession>A0A3P9C2E3</accession>
<dbReference type="Ensembl" id="ENSMZET00005016946.1">
    <property type="protein sequence ID" value="ENSMZEP00005016425.1"/>
    <property type="gene ID" value="ENSMZEG00005012330.1"/>
</dbReference>
<comment type="similarity">
    <text evidence="3">Belongs to the TMEM208 family.</text>
</comment>
<dbReference type="GO" id="GO:0006624">
    <property type="term" value="P:vacuolar protein processing"/>
    <property type="evidence" value="ECO:0007669"/>
    <property type="project" value="TreeGrafter"/>
</dbReference>
<comment type="function">
    <text evidence="1">May function as a negative regulator of endoplasmic reticulum-stress induced autophagy.</text>
</comment>
<dbReference type="PANTHER" id="PTHR13505:SF7">
    <property type="entry name" value="TRANSMEMBRANE PROTEIN 208"/>
    <property type="match status" value="1"/>
</dbReference>
<keyword evidence="11" id="KW-1185">Reference proteome</keyword>
<keyword evidence="5 9" id="KW-0812">Transmembrane</keyword>
<reference evidence="10" key="2">
    <citation type="submission" date="2025-08" db="UniProtKB">
        <authorList>
            <consortium name="Ensembl"/>
        </authorList>
    </citation>
    <scope>IDENTIFICATION</scope>
</reference>
<dbReference type="GeneTree" id="ENSGT00390000008139"/>
<evidence type="ECO:0000256" key="8">
    <source>
        <dbReference type="ARBA" id="ARBA00023136"/>
    </source>
</evidence>
<evidence type="ECO:0000256" key="3">
    <source>
        <dbReference type="ARBA" id="ARBA00009950"/>
    </source>
</evidence>
<evidence type="ECO:0000256" key="2">
    <source>
        <dbReference type="ARBA" id="ARBA00004477"/>
    </source>
</evidence>
<feature type="transmembrane region" description="Helical" evidence="9">
    <location>
        <begin position="51"/>
        <end position="68"/>
    </location>
</feature>
<dbReference type="STRING" id="106582.ENSMZEP00005016425"/>
<evidence type="ECO:0000313" key="10">
    <source>
        <dbReference type="Ensembl" id="ENSMZEP00005016425.1"/>
    </source>
</evidence>
<reference evidence="10 11" key="1">
    <citation type="journal article" date="2014" name="Nature">
        <title>The genomic substrate for adaptive radiation in African cichlid fish.</title>
        <authorList>
            <person name="Brawand D."/>
            <person name="Wagner C.E."/>
            <person name="Li Y.I."/>
            <person name="Malinsky M."/>
            <person name="Keller I."/>
            <person name="Fan S."/>
            <person name="Simakov O."/>
            <person name="Ng A.Y."/>
            <person name="Lim Z.W."/>
            <person name="Bezault E."/>
            <person name="Turner-Maier J."/>
            <person name="Johnson J."/>
            <person name="Alcazar R."/>
            <person name="Noh H.J."/>
            <person name="Russell P."/>
            <person name="Aken B."/>
            <person name="Alfoldi J."/>
            <person name="Amemiya C."/>
            <person name="Azzouzi N."/>
            <person name="Baroiller J.F."/>
            <person name="Barloy-Hubler F."/>
            <person name="Berlin A."/>
            <person name="Bloomquist R."/>
            <person name="Carleton K.L."/>
            <person name="Conte M.A."/>
            <person name="D'Cotta H."/>
            <person name="Eshel O."/>
            <person name="Gaffney L."/>
            <person name="Galibert F."/>
            <person name="Gante H.F."/>
            <person name="Gnerre S."/>
            <person name="Greuter L."/>
            <person name="Guyon R."/>
            <person name="Haddad N.S."/>
            <person name="Haerty W."/>
            <person name="Harris R.M."/>
            <person name="Hofmann H.A."/>
            <person name="Hourlier T."/>
            <person name="Hulata G."/>
            <person name="Jaffe D.B."/>
            <person name="Lara M."/>
            <person name="Lee A.P."/>
            <person name="MacCallum I."/>
            <person name="Mwaiko S."/>
            <person name="Nikaido M."/>
            <person name="Nishihara H."/>
            <person name="Ozouf-Costaz C."/>
            <person name="Penman D.J."/>
            <person name="Przybylski D."/>
            <person name="Rakotomanga M."/>
            <person name="Renn S.C.P."/>
            <person name="Ribeiro F.J."/>
            <person name="Ron M."/>
            <person name="Salzburger W."/>
            <person name="Sanchez-Pulido L."/>
            <person name="Santos M.E."/>
            <person name="Searle S."/>
            <person name="Sharpe T."/>
            <person name="Swofford R."/>
            <person name="Tan F.J."/>
            <person name="Williams L."/>
            <person name="Young S."/>
            <person name="Yin S."/>
            <person name="Okada N."/>
            <person name="Kocher T.D."/>
            <person name="Miska E.A."/>
            <person name="Lander E.S."/>
            <person name="Venkatesh B."/>
            <person name="Fernald R.D."/>
            <person name="Meyer A."/>
            <person name="Ponting C.P."/>
            <person name="Streelman J.T."/>
            <person name="Lindblad-Toh K."/>
            <person name="Seehausen O."/>
            <person name="Di Palma F."/>
        </authorList>
    </citation>
    <scope>NUCLEOTIDE SEQUENCE</scope>
</reference>
<dbReference type="Pfam" id="PF05620">
    <property type="entry name" value="TMEM208_SND2"/>
    <property type="match status" value="1"/>
</dbReference>
<evidence type="ECO:0000256" key="6">
    <source>
        <dbReference type="ARBA" id="ARBA00022824"/>
    </source>
</evidence>
<keyword evidence="6" id="KW-0256">Endoplasmic reticulum</keyword>
<evidence type="ECO:0000256" key="9">
    <source>
        <dbReference type="SAM" id="Phobius"/>
    </source>
</evidence>
<proteinExistence type="inferred from homology"/>
<dbReference type="Proteomes" id="UP000265160">
    <property type="component" value="LG1"/>
</dbReference>
<evidence type="ECO:0000256" key="7">
    <source>
        <dbReference type="ARBA" id="ARBA00022989"/>
    </source>
</evidence>
<dbReference type="GO" id="GO:0005773">
    <property type="term" value="C:vacuole"/>
    <property type="evidence" value="ECO:0007669"/>
    <property type="project" value="GOC"/>
</dbReference>
<keyword evidence="7 9" id="KW-1133">Transmembrane helix</keyword>
<evidence type="ECO:0000256" key="5">
    <source>
        <dbReference type="ARBA" id="ARBA00022692"/>
    </source>
</evidence>
<evidence type="ECO:0000313" key="11">
    <source>
        <dbReference type="Proteomes" id="UP000265160"/>
    </source>
</evidence>